<reference evidence="2" key="1">
    <citation type="submission" date="2021-04" db="EMBL/GenBank/DDBJ databases">
        <authorList>
            <person name="Zhang D.-C."/>
        </authorList>
    </citation>
    <scope>NUCLEOTIDE SEQUENCE</scope>
    <source>
        <strain evidence="2">CGMCC 1.15697</strain>
    </source>
</reference>
<keyword evidence="3" id="KW-1185">Reference proteome</keyword>
<keyword evidence="1" id="KW-0472">Membrane</keyword>
<proteinExistence type="predicted"/>
<evidence type="ECO:0000256" key="1">
    <source>
        <dbReference type="SAM" id="Phobius"/>
    </source>
</evidence>
<dbReference type="EMBL" id="JAGMWN010000002">
    <property type="protein sequence ID" value="MBP5856612.1"/>
    <property type="molecule type" value="Genomic_DNA"/>
</dbReference>
<protein>
    <submittedName>
        <fullName evidence="2">Uncharacterized protein</fullName>
    </submittedName>
</protein>
<gene>
    <name evidence="2" type="ORF">KAJ83_06305</name>
</gene>
<accession>A0A8J7S6R3</accession>
<dbReference type="RefSeq" id="WP_210681177.1">
    <property type="nucleotide sequence ID" value="NZ_JAGMWN010000002.1"/>
</dbReference>
<dbReference type="AlphaFoldDB" id="A0A8J7S6R3"/>
<keyword evidence="1" id="KW-1133">Transmembrane helix</keyword>
<keyword evidence="1" id="KW-0812">Transmembrane</keyword>
<evidence type="ECO:0000313" key="3">
    <source>
        <dbReference type="Proteomes" id="UP000672602"/>
    </source>
</evidence>
<organism evidence="2 3">
    <name type="scientific">Marivibrio halodurans</name>
    <dbReference type="NCBI Taxonomy" id="2039722"/>
    <lineage>
        <taxon>Bacteria</taxon>
        <taxon>Pseudomonadati</taxon>
        <taxon>Pseudomonadota</taxon>
        <taxon>Alphaproteobacteria</taxon>
        <taxon>Rhodospirillales</taxon>
        <taxon>Rhodospirillaceae</taxon>
        <taxon>Marivibrio</taxon>
    </lineage>
</organism>
<feature type="transmembrane region" description="Helical" evidence="1">
    <location>
        <begin position="22"/>
        <end position="40"/>
    </location>
</feature>
<comment type="caution">
    <text evidence="2">The sequence shown here is derived from an EMBL/GenBank/DDBJ whole genome shotgun (WGS) entry which is preliminary data.</text>
</comment>
<dbReference type="Proteomes" id="UP000672602">
    <property type="component" value="Unassembled WGS sequence"/>
</dbReference>
<name>A0A8J7S6R3_9PROT</name>
<sequence length="105" mass="11372">MGDTGFDDDAGRSRSALDGRPARLAAAGVVLAAAGFLVWYERETLFPAAATVSEDPALAAYRACRDERFGDIDQMRAEGMIEDAQEKLFKSRADAMCRATNPPTR</sequence>
<evidence type="ECO:0000313" key="2">
    <source>
        <dbReference type="EMBL" id="MBP5856612.1"/>
    </source>
</evidence>